<dbReference type="InterPro" id="IPR050256">
    <property type="entry name" value="Glycosyltransferase_2"/>
</dbReference>
<dbReference type="RefSeq" id="WP_163915957.1">
    <property type="nucleotide sequence ID" value="NZ_JAAGWD010000007.1"/>
</dbReference>
<keyword evidence="10" id="KW-1185">Reference proteome</keyword>
<keyword evidence="6" id="KW-1133">Transmembrane helix</keyword>
<proteinExistence type="predicted"/>
<comment type="caution">
    <text evidence="9">The sequence shown here is derived from an EMBL/GenBank/DDBJ whole genome shotgun (WGS) entry which is preliminary data.</text>
</comment>
<evidence type="ECO:0000256" key="1">
    <source>
        <dbReference type="ARBA" id="ARBA00022475"/>
    </source>
</evidence>
<reference evidence="9 10" key="1">
    <citation type="submission" date="2020-02" db="EMBL/GenBank/DDBJ databases">
        <authorList>
            <person name="Kim M.K."/>
        </authorList>
    </citation>
    <scope>NUCLEOTIDE SEQUENCE [LARGE SCALE GENOMIC DNA]</scope>
    <source>
        <strain evidence="9 10">BT327</strain>
    </source>
</reference>
<sequence length="249" mass="28631">MEAKSLTIIVPVYNEIECLERFCESMGAFLQQTPLPTKVLFVNDGSKDGSAEKIRQICQRNTSYSFISLDKNYGLSTAIKAGIDNSESTYIGYIDSDLQTSPLDFLLYFEFLPTYQMVNGIRMGRKDTLVKKLSSKIANSFRRLMINDGIQDTCCPLKIMDTAYARRIPFFNGMHRFLPALIQLQGGSVKQVPVQHFERYAGTAKYHLFNRLWGPLNDTFAFRWMRSRYINYSLSDKHISQTIVKHEQV</sequence>
<evidence type="ECO:0000256" key="5">
    <source>
        <dbReference type="ARBA" id="ARBA00022985"/>
    </source>
</evidence>
<evidence type="ECO:0000256" key="4">
    <source>
        <dbReference type="ARBA" id="ARBA00022692"/>
    </source>
</evidence>
<dbReference type="GO" id="GO:0099621">
    <property type="term" value="F:undecaprenyl-phosphate 4-deoxy-4-formamido-L-arabinose transferase activity"/>
    <property type="evidence" value="ECO:0007669"/>
    <property type="project" value="TreeGrafter"/>
</dbReference>
<keyword evidence="3 9" id="KW-0808">Transferase</keyword>
<keyword evidence="1" id="KW-1003">Cell membrane</keyword>
<dbReference type="PANTHER" id="PTHR48090:SF3">
    <property type="entry name" value="UNDECAPRENYL-PHOSPHATE 4-DEOXY-4-FORMAMIDO-L-ARABINOSE TRANSFERASE"/>
    <property type="match status" value="1"/>
</dbReference>
<evidence type="ECO:0000256" key="2">
    <source>
        <dbReference type="ARBA" id="ARBA00022676"/>
    </source>
</evidence>
<dbReference type="InterPro" id="IPR029044">
    <property type="entry name" value="Nucleotide-diphossugar_trans"/>
</dbReference>
<feature type="domain" description="Glycosyltransferase 2-like" evidence="8">
    <location>
        <begin position="7"/>
        <end position="162"/>
    </location>
</feature>
<dbReference type="PANTHER" id="PTHR48090">
    <property type="entry name" value="UNDECAPRENYL-PHOSPHATE 4-DEOXY-4-FORMAMIDO-L-ARABINOSE TRANSFERASE-RELATED"/>
    <property type="match status" value="1"/>
</dbReference>
<name>A0A6B3LXJ2_9BACT</name>
<evidence type="ECO:0000256" key="7">
    <source>
        <dbReference type="ARBA" id="ARBA00023136"/>
    </source>
</evidence>
<evidence type="ECO:0000313" key="9">
    <source>
        <dbReference type="EMBL" id="NEM99056.1"/>
    </source>
</evidence>
<evidence type="ECO:0000313" key="10">
    <source>
        <dbReference type="Proteomes" id="UP000474777"/>
    </source>
</evidence>
<evidence type="ECO:0000256" key="6">
    <source>
        <dbReference type="ARBA" id="ARBA00022989"/>
    </source>
</evidence>
<keyword evidence="5" id="KW-0448">Lipopolysaccharide biosynthesis</keyword>
<organism evidence="9 10">
    <name type="scientific">Pontibacter burrus</name>
    <dbReference type="NCBI Taxonomy" id="2704466"/>
    <lineage>
        <taxon>Bacteria</taxon>
        <taxon>Pseudomonadati</taxon>
        <taxon>Bacteroidota</taxon>
        <taxon>Cytophagia</taxon>
        <taxon>Cytophagales</taxon>
        <taxon>Hymenobacteraceae</taxon>
        <taxon>Pontibacter</taxon>
    </lineage>
</organism>
<dbReference type="InterPro" id="IPR001173">
    <property type="entry name" value="Glyco_trans_2-like"/>
</dbReference>
<dbReference type="Gene3D" id="3.90.550.10">
    <property type="entry name" value="Spore Coat Polysaccharide Biosynthesis Protein SpsA, Chain A"/>
    <property type="match status" value="1"/>
</dbReference>
<evidence type="ECO:0000259" key="8">
    <source>
        <dbReference type="Pfam" id="PF00535"/>
    </source>
</evidence>
<evidence type="ECO:0000256" key="3">
    <source>
        <dbReference type="ARBA" id="ARBA00022679"/>
    </source>
</evidence>
<dbReference type="EMBL" id="JAAGWD010000007">
    <property type="protein sequence ID" value="NEM99056.1"/>
    <property type="molecule type" value="Genomic_DNA"/>
</dbReference>
<dbReference type="Pfam" id="PF00535">
    <property type="entry name" value="Glycos_transf_2"/>
    <property type="match status" value="1"/>
</dbReference>
<dbReference type="GO" id="GO:0005886">
    <property type="term" value="C:plasma membrane"/>
    <property type="evidence" value="ECO:0007669"/>
    <property type="project" value="TreeGrafter"/>
</dbReference>
<keyword evidence="7" id="KW-0472">Membrane</keyword>
<dbReference type="AlphaFoldDB" id="A0A6B3LXJ2"/>
<dbReference type="Proteomes" id="UP000474777">
    <property type="component" value="Unassembled WGS sequence"/>
</dbReference>
<protein>
    <submittedName>
        <fullName evidence="9">Glycosyltransferase</fullName>
    </submittedName>
</protein>
<dbReference type="SUPFAM" id="SSF53448">
    <property type="entry name" value="Nucleotide-diphospho-sugar transferases"/>
    <property type="match status" value="1"/>
</dbReference>
<keyword evidence="2" id="KW-0328">Glycosyltransferase</keyword>
<accession>A0A6B3LXJ2</accession>
<dbReference type="GO" id="GO:0009103">
    <property type="term" value="P:lipopolysaccharide biosynthetic process"/>
    <property type="evidence" value="ECO:0007669"/>
    <property type="project" value="UniProtKB-KW"/>
</dbReference>
<keyword evidence="4" id="KW-0812">Transmembrane</keyword>
<gene>
    <name evidence="9" type="ORF">GXP69_15255</name>
</gene>